<sequence>MAGSEATKTASPKTIVWIERLVWILIYGGLLVMSLGLFLVRGEGPVLGSVLLVKGGIATAAGVFLIWLRSRLKQTPND</sequence>
<keyword evidence="1" id="KW-0812">Transmembrane</keyword>
<dbReference type="EMBL" id="JAXCLA010000009">
    <property type="protein sequence ID" value="MDY0747843.1"/>
    <property type="molecule type" value="Genomic_DNA"/>
</dbReference>
<proteinExistence type="predicted"/>
<evidence type="ECO:0000313" key="3">
    <source>
        <dbReference type="Proteomes" id="UP001285263"/>
    </source>
</evidence>
<name>A0ABU5DQ56_9BURK</name>
<accession>A0ABU5DQ56</accession>
<keyword evidence="1" id="KW-0472">Membrane</keyword>
<dbReference type="RefSeq" id="WP_320425812.1">
    <property type="nucleotide sequence ID" value="NZ_JAXCLA010000009.1"/>
</dbReference>
<dbReference type="Proteomes" id="UP001285263">
    <property type="component" value="Unassembled WGS sequence"/>
</dbReference>
<comment type="caution">
    <text evidence="2">The sequence shown here is derived from an EMBL/GenBank/DDBJ whole genome shotgun (WGS) entry which is preliminary data.</text>
</comment>
<reference evidence="2 3" key="1">
    <citation type="submission" date="2023-11" db="EMBL/GenBank/DDBJ databases">
        <title>Paucibacter sp. nov., isolated from fresh soil in Korea.</title>
        <authorList>
            <person name="Le N.T.T."/>
        </authorList>
    </citation>
    <scope>NUCLEOTIDE SEQUENCE [LARGE SCALE GENOMIC DNA]</scope>
    <source>
        <strain evidence="2 3">R3-3</strain>
    </source>
</reference>
<evidence type="ECO:0000313" key="2">
    <source>
        <dbReference type="EMBL" id="MDY0747843.1"/>
    </source>
</evidence>
<gene>
    <name evidence="2" type="ORF">SNE35_25295</name>
</gene>
<keyword evidence="3" id="KW-1185">Reference proteome</keyword>
<feature type="transmembrane region" description="Helical" evidence="1">
    <location>
        <begin position="46"/>
        <end position="68"/>
    </location>
</feature>
<evidence type="ECO:0000256" key="1">
    <source>
        <dbReference type="SAM" id="Phobius"/>
    </source>
</evidence>
<organism evidence="2 3">
    <name type="scientific">Roseateles agri</name>
    <dbReference type="NCBI Taxonomy" id="3098619"/>
    <lineage>
        <taxon>Bacteria</taxon>
        <taxon>Pseudomonadati</taxon>
        <taxon>Pseudomonadota</taxon>
        <taxon>Betaproteobacteria</taxon>
        <taxon>Burkholderiales</taxon>
        <taxon>Sphaerotilaceae</taxon>
        <taxon>Roseateles</taxon>
    </lineage>
</organism>
<keyword evidence="1" id="KW-1133">Transmembrane helix</keyword>
<feature type="transmembrane region" description="Helical" evidence="1">
    <location>
        <begin position="21"/>
        <end position="40"/>
    </location>
</feature>
<protein>
    <submittedName>
        <fullName evidence="2">Uncharacterized protein</fullName>
    </submittedName>
</protein>